<dbReference type="Gene3D" id="3.40.190.10">
    <property type="entry name" value="Periplasmic binding protein-like II"/>
    <property type="match status" value="2"/>
</dbReference>
<feature type="domain" description="PBP" evidence="9">
    <location>
        <begin position="33"/>
        <end position="267"/>
    </location>
</feature>
<organism evidence="10 11">
    <name type="scientific">Gottfriedia endophytica</name>
    <dbReference type="NCBI Taxonomy" id="2820819"/>
    <lineage>
        <taxon>Bacteria</taxon>
        <taxon>Bacillati</taxon>
        <taxon>Bacillota</taxon>
        <taxon>Bacilli</taxon>
        <taxon>Bacillales</taxon>
        <taxon>Bacillaceae</taxon>
        <taxon>Gottfriedia</taxon>
    </lineage>
</organism>
<dbReference type="AlphaFoldDB" id="A0A940NPJ5"/>
<name>A0A940NPJ5_9BACI</name>
<dbReference type="RefSeq" id="WP_209403195.1">
    <property type="nucleotide sequence ID" value="NZ_JAGIYQ010000003.1"/>
</dbReference>
<keyword evidence="11" id="KW-1185">Reference proteome</keyword>
<dbReference type="PANTHER" id="PTHR30570:SF4">
    <property type="entry name" value="PHOSPHATE-BINDING PROTEIN PSTS 1"/>
    <property type="match status" value="1"/>
</dbReference>
<keyword evidence="5 8" id="KW-0732">Signal</keyword>
<evidence type="ECO:0000313" key="10">
    <source>
        <dbReference type="EMBL" id="MBP0724541.1"/>
    </source>
</evidence>
<feature type="chain" id="PRO_5038582356" evidence="8">
    <location>
        <begin position="21"/>
        <end position="288"/>
    </location>
</feature>
<dbReference type="PANTHER" id="PTHR30570">
    <property type="entry name" value="PERIPLASMIC PHOSPHATE BINDING COMPONENT OF PHOSPHATE ABC TRANSPORTER"/>
    <property type="match status" value="1"/>
</dbReference>
<dbReference type="CDD" id="cd13653">
    <property type="entry name" value="PBP2_phosphate_like_1"/>
    <property type="match status" value="1"/>
</dbReference>
<evidence type="ECO:0000256" key="3">
    <source>
        <dbReference type="ARBA" id="ARBA00011529"/>
    </source>
</evidence>
<comment type="subunit">
    <text evidence="3">The complex is composed of two ATP-binding proteins (PstB), two transmembrane proteins (PstC and PstA) and a solute-binding protein (PstS).</text>
</comment>
<evidence type="ECO:0000256" key="8">
    <source>
        <dbReference type="SAM" id="SignalP"/>
    </source>
</evidence>
<evidence type="ECO:0000259" key="9">
    <source>
        <dbReference type="Pfam" id="PF12849"/>
    </source>
</evidence>
<dbReference type="GO" id="GO:0006817">
    <property type="term" value="P:phosphate ion transport"/>
    <property type="evidence" value="ECO:0007669"/>
    <property type="project" value="UniProtKB-KW"/>
</dbReference>
<keyword evidence="7" id="KW-0449">Lipoprotein</keyword>
<protein>
    <submittedName>
        <fullName evidence="10">Phosphate ABC transporter substrate-binding protein</fullName>
    </submittedName>
</protein>
<comment type="subcellular location">
    <subcellularLocation>
        <location evidence="2">Cell membrane</location>
        <topology evidence="2">Lipid-anchor</topology>
    </subcellularLocation>
</comment>
<feature type="signal peptide" evidence="8">
    <location>
        <begin position="1"/>
        <end position="20"/>
    </location>
</feature>
<accession>A0A940NPJ5</accession>
<sequence>MKNIAKKITVAALTTSLAFGIGTTFVNNKTVGAASNSNKVVVAGSSALLPLVSQAKKEFIKSNPSVSVLVSASSSIAGPQAVEKGAATIGACDWDATKAQGGFKAFSGLVAYKVSATPFAAIVNKDNPVSNLTTAQLQKIFTGKITNWKEVGGPDHDIIVNNRKIGSGTRLNFQAKALNGEDFMSGGNYKEQASSGSMVSSIGSDKYAIGFVDLAYVGGNVKALSLNNVKPSITNVKNGTYKVWAYGYLLTKGNATGANKKFIDYIQGSKFQNTTLSSLKFVPFKQAK</sequence>
<evidence type="ECO:0000256" key="5">
    <source>
        <dbReference type="ARBA" id="ARBA00022729"/>
    </source>
</evidence>
<comment type="caution">
    <text evidence="10">The sequence shown here is derived from an EMBL/GenBank/DDBJ whole genome shotgun (WGS) entry which is preliminary data.</text>
</comment>
<gene>
    <name evidence="10" type="ORF">J5Y03_04990</name>
</gene>
<dbReference type="InterPro" id="IPR024370">
    <property type="entry name" value="PBP_domain"/>
</dbReference>
<evidence type="ECO:0000256" key="1">
    <source>
        <dbReference type="ARBA" id="ARBA00002841"/>
    </source>
</evidence>
<dbReference type="Pfam" id="PF12849">
    <property type="entry name" value="PBP_like_2"/>
    <property type="match status" value="1"/>
</dbReference>
<keyword evidence="4" id="KW-0592">Phosphate transport</keyword>
<comment type="function">
    <text evidence="1">Part of the ABC transporter complex PstSACB involved in phosphate import.</text>
</comment>
<proteinExistence type="predicted"/>
<dbReference type="InterPro" id="IPR050811">
    <property type="entry name" value="Phosphate_ABC_transporter"/>
</dbReference>
<dbReference type="SUPFAM" id="SSF53850">
    <property type="entry name" value="Periplasmic binding protein-like II"/>
    <property type="match status" value="1"/>
</dbReference>
<dbReference type="Proteomes" id="UP000682134">
    <property type="component" value="Unassembled WGS sequence"/>
</dbReference>
<keyword evidence="4" id="KW-0813">Transport</keyword>
<keyword evidence="6" id="KW-0564">Palmitate</keyword>
<evidence type="ECO:0000313" key="11">
    <source>
        <dbReference type="Proteomes" id="UP000682134"/>
    </source>
</evidence>
<evidence type="ECO:0000256" key="4">
    <source>
        <dbReference type="ARBA" id="ARBA00022592"/>
    </source>
</evidence>
<evidence type="ECO:0000256" key="7">
    <source>
        <dbReference type="ARBA" id="ARBA00023288"/>
    </source>
</evidence>
<evidence type="ECO:0000256" key="6">
    <source>
        <dbReference type="ARBA" id="ARBA00023139"/>
    </source>
</evidence>
<reference evidence="10" key="1">
    <citation type="submission" date="2021-04" db="EMBL/GenBank/DDBJ databases">
        <title>Genome seq and assembly of Bacillus sp.</title>
        <authorList>
            <person name="Chhetri G."/>
        </authorList>
    </citation>
    <scope>NUCLEOTIDE SEQUENCE</scope>
    <source>
        <strain evidence="10">RG28</strain>
    </source>
</reference>
<evidence type="ECO:0000256" key="2">
    <source>
        <dbReference type="ARBA" id="ARBA00004193"/>
    </source>
</evidence>
<dbReference type="EMBL" id="JAGIYQ010000003">
    <property type="protein sequence ID" value="MBP0724541.1"/>
    <property type="molecule type" value="Genomic_DNA"/>
</dbReference>
<dbReference type="GO" id="GO:0005886">
    <property type="term" value="C:plasma membrane"/>
    <property type="evidence" value="ECO:0007669"/>
    <property type="project" value="UniProtKB-SubCell"/>
</dbReference>